<dbReference type="Pfam" id="PF03101">
    <property type="entry name" value="FAR1"/>
    <property type="match status" value="1"/>
</dbReference>
<dbReference type="InterPro" id="IPR006564">
    <property type="entry name" value="Znf_PMZ"/>
</dbReference>
<dbReference type="SMART" id="SM00575">
    <property type="entry name" value="ZnF_PMZ"/>
    <property type="match status" value="1"/>
</dbReference>
<dbReference type="InterPro" id="IPR007527">
    <property type="entry name" value="Znf_SWIM"/>
</dbReference>
<dbReference type="EMBL" id="JBBPBK010000001">
    <property type="protein sequence ID" value="KAK9291910.1"/>
    <property type="molecule type" value="Genomic_DNA"/>
</dbReference>
<evidence type="ECO:0000256" key="2">
    <source>
        <dbReference type="ARBA" id="ARBA00022723"/>
    </source>
</evidence>
<keyword evidence="4 6" id="KW-0862">Zinc</keyword>
<name>A0AAP0XAE5_LIQFO</name>
<dbReference type="AlphaFoldDB" id="A0AAP0XAE5"/>
<dbReference type="InterPro" id="IPR018289">
    <property type="entry name" value="MULE_transposase_dom"/>
</dbReference>
<organism evidence="8 9">
    <name type="scientific">Liquidambar formosana</name>
    <name type="common">Formosan gum</name>
    <dbReference type="NCBI Taxonomy" id="63359"/>
    <lineage>
        <taxon>Eukaryota</taxon>
        <taxon>Viridiplantae</taxon>
        <taxon>Streptophyta</taxon>
        <taxon>Embryophyta</taxon>
        <taxon>Tracheophyta</taxon>
        <taxon>Spermatophyta</taxon>
        <taxon>Magnoliopsida</taxon>
        <taxon>eudicotyledons</taxon>
        <taxon>Gunneridae</taxon>
        <taxon>Pentapetalae</taxon>
        <taxon>Saxifragales</taxon>
        <taxon>Altingiaceae</taxon>
        <taxon>Liquidambar</taxon>
    </lineage>
</organism>
<dbReference type="GO" id="GO:0006355">
    <property type="term" value="P:regulation of DNA-templated transcription"/>
    <property type="evidence" value="ECO:0007669"/>
    <property type="project" value="UniProtKB-UniRule"/>
</dbReference>
<dbReference type="PANTHER" id="PTHR31669:SF279">
    <property type="entry name" value="PROTEIN FAR1-RELATED SEQUENCE"/>
    <property type="match status" value="1"/>
</dbReference>
<comment type="function">
    <text evidence="6">Putative transcription activator involved in regulating light control of development.</text>
</comment>
<protein>
    <recommendedName>
        <fullName evidence="6">Protein FAR1-RELATED SEQUENCE</fullName>
    </recommendedName>
</protein>
<evidence type="ECO:0000259" key="7">
    <source>
        <dbReference type="PROSITE" id="PS50966"/>
    </source>
</evidence>
<evidence type="ECO:0000256" key="1">
    <source>
        <dbReference type="ARBA" id="ARBA00005889"/>
    </source>
</evidence>
<reference evidence="8 9" key="1">
    <citation type="journal article" date="2024" name="Plant J.">
        <title>Genome sequences and population genomics reveal climatic adaptation and genomic divergence between two closely related sweetgum species.</title>
        <authorList>
            <person name="Xu W.Q."/>
            <person name="Ren C.Q."/>
            <person name="Zhang X.Y."/>
            <person name="Comes H.P."/>
            <person name="Liu X.H."/>
            <person name="Li Y.G."/>
            <person name="Kettle C.J."/>
            <person name="Jalonen R."/>
            <person name="Gaisberger H."/>
            <person name="Ma Y.Z."/>
            <person name="Qiu Y.X."/>
        </authorList>
    </citation>
    <scope>NUCLEOTIDE SEQUENCE [LARGE SCALE GENOMIC DNA]</scope>
    <source>
        <strain evidence="8">Hangzhou</strain>
    </source>
</reference>
<dbReference type="InterPro" id="IPR004330">
    <property type="entry name" value="FAR1_DNA_bnd_dom"/>
</dbReference>
<feature type="domain" description="SWIM-type" evidence="7">
    <location>
        <begin position="471"/>
        <end position="507"/>
    </location>
</feature>
<comment type="caution">
    <text evidence="8">The sequence shown here is derived from an EMBL/GenBank/DDBJ whole genome shotgun (WGS) entry which is preliminary data.</text>
</comment>
<comment type="similarity">
    <text evidence="1 6">Belongs to the FHY3/FAR1 family.</text>
</comment>
<dbReference type="Pfam" id="PF10551">
    <property type="entry name" value="MULE"/>
    <property type="match status" value="1"/>
</dbReference>
<evidence type="ECO:0000313" key="9">
    <source>
        <dbReference type="Proteomes" id="UP001415857"/>
    </source>
</evidence>
<dbReference type="GO" id="GO:0008270">
    <property type="term" value="F:zinc ion binding"/>
    <property type="evidence" value="ECO:0007669"/>
    <property type="project" value="UniProtKB-UniRule"/>
</dbReference>
<evidence type="ECO:0000256" key="5">
    <source>
        <dbReference type="PROSITE-ProRule" id="PRU00325"/>
    </source>
</evidence>
<accession>A0AAP0XAE5</accession>
<evidence type="ECO:0000256" key="4">
    <source>
        <dbReference type="ARBA" id="ARBA00022833"/>
    </source>
</evidence>
<dbReference type="Proteomes" id="UP001415857">
    <property type="component" value="Unassembled WGS sequence"/>
</dbReference>
<keyword evidence="2 6" id="KW-0479">Metal-binding</keyword>
<dbReference type="PANTHER" id="PTHR31669">
    <property type="entry name" value="PROTEIN FAR1-RELATED SEQUENCE 10-RELATED"/>
    <property type="match status" value="1"/>
</dbReference>
<keyword evidence="3 5" id="KW-0863">Zinc-finger</keyword>
<comment type="subcellular location">
    <subcellularLocation>
        <location evidence="6">Nucleus</location>
    </subcellularLocation>
</comment>
<evidence type="ECO:0000256" key="3">
    <source>
        <dbReference type="ARBA" id="ARBA00022771"/>
    </source>
</evidence>
<keyword evidence="6" id="KW-0539">Nucleus</keyword>
<keyword evidence="9" id="KW-1185">Reference proteome</keyword>
<evidence type="ECO:0000313" key="8">
    <source>
        <dbReference type="EMBL" id="KAK9291910.1"/>
    </source>
</evidence>
<evidence type="ECO:0000256" key="6">
    <source>
        <dbReference type="RuleBase" id="RU367018"/>
    </source>
</evidence>
<dbReference type="GO" id="GO:0005634">
    <property type="term" value="C:nucleus"/>
    <property type="evidence" value="ECO:0007669"/>
    <property type="project" value="UniProtKB-SubCell"/>
</dbReference>
<gene>
    <name evidence="8" type="ORF">L1049_019861</name>
</gene>
<sequence>MDRNDDDLGSPCEEDMVVRLQTSNKLDLNVEQDCRSPKVAHVSATQSSLSLKDEANGDGVLKIGMEFESDEHAYKFYNKYAGLVGFSVRKDWVNRSKVHGQVVSRKFTCSKEGYRRKDKRDVNVRKHRKETRTGCLAHMIITRQPDEMKLNVTEVTEDESASNSETQSRSAFELMGRRFGRQHFENPSFFYAIQLDTDDKVSNIFWADDDMIVDYDHFGDVVCLDTIYRTDKDFRPFVQFIGLNHHKQVVIFGAALLYDETVESLKWLFQTFVEAMSGKKPKAILTDQDAAISRSSCFSLTRNKSSYMRMADDEEDFIHAWEAMLEKHGLRQNEWLRWMYREREKWAVAYGRNTFFVDMKSTHLGESLSSNFRNHLNSDLDVLQFFKHFERVLDEQRCKEMEASFDMSRCMPRLMGNVVLLKHASDVYTPKAFEVFQREYEKCLNVVVNQCGENGSLFEYRANTFGQPQEYTVTFNCSDDTVACSCMKFEYVGVLCSHALKVLDHRNIKVVPSRYILKRWTKDARIDNVRDSSERAVQENPKLLAASRYKDLCHSILKISSRAAESEEAFQYASRQLDEVMQGVEKILTLKPAEAQAITSSSTGANVSEGEHAEIFLDSNAIESQDNNNREKGMAEQESALSDNAQLKILNEKSPKTKRVSPTHDAVASILCPLPVYDSSQTPTPIPVTQNLYNFEANQVVQCMYQPPNLVMDTQSNPNVYQPPSFYSNQHDSTGQSQLIQESLIRSTYQESVSNSTQSRQAMDLDVQHPHSSSFVLYDQRFRPPDAQYFGSK</sequence>
<dbReference type="InterPro" id="IPR031052">
    <property type="entry name" value="FHY3/FAR1"/>
</dbReference>
<proteinExistence type="inferred from homology"/>
<dbReference type="PROSITE" id="PS50966">
    <property type="entry name" value="ZF_SWIM"/>
    <property type="match status" value="1"/>
</dbReference>
<dbReference type="Pfam" id="PF04434">
    <property type="entry name" value="SWIM"/>
    <property type="match status" value="1"/>
</dbReference>